<accession>A0AAV6IDY2</accession>
<reference evidence="3" key="1">
    <citation type="submission" date="2020-08" db="EMBL/GenBank/DDBJ databases">
        <title>Plant Genome Project.</title>
        <authorList>
            <person name="Zhang R.-G."/>
        </authorList>
    </citation>
    <scope>NUCLEOTIDE SEQUENCE</scope>
    <source>
        <strain evidence="3">WSP0</strain>
        <tissue evidence="3">Leaf</tissue>
    </source>
</reference>
<protein>
    <recommendedName>
        <fullName evidence="2">CCHC-type domain-containing protein</fullName>
    </recommendedName>
</protein>
<evidence type="ECO:0000313" key="3">
    <source>
        <dbReference type="EMBL" id="KAG5525549.1"/>
    </source>
</evidence>
<feature type="domain" description="CCHC-type" evidence="2">
    <location>
        <begin position="9"/>
        <end position="23"/>
    </location>
</feature>
<evidence type="ECO:0000313" key="4">
    <source>
        <dbReference type="Proteomes" id="UP000823749"/>
    </source>
</evidence>
<name>A0AAV6IDY2_9ERIC</name>
<dbReference type="GO" id="GO:0008270">
    <property type="term" value="F:zinc ion binding"/>
    <property type="evidence" value="ECO:0007669"/>
    <property type="project" value="UniProtKB-KW"/>
</dbReference>
<dbReference type="SUPFAM" id="SSF57756">
    <property type="entry name" value="Retrovirus zinc finger-like domains"/>
    <property type="match status" value="1"/>
</dbReference>
<proteinExistence type="predicted"/>
<dbReference type="InterPro" id="IPR036875">
    <property type="entry name" value="Znf_CCHC_sf"/>
</dbReference>
<dbReference type="EMBL" id="JACTNZ010000011">
    <property type="protein sequence ID" value="KAG5525549.1"/>
    <property type="molecule type" value="Genomic_DNA"/>
</dbReference>
<evidence type="ECO:0000256" key="1">
    <source>
        <dbReference type="PROSITE-ProRule" id="PRU00047"/>
    </source>
</evidence>
<organism evidence="3 4">
    <name type="scientific">Rhododendron griersonianum</name>
    <dbReference type="NCBI Taxonomy" id="479676"/>
    <lineage>
        <taxon>Eukaryota</taxon>
        <taxon>Viridiplantae</taxon>
        <taxon>Streptophyta</taxon>
        <taxon>Embryophyta</taxon>
        <taxon>Tracheophyta</taxon>
        <taxon>Spermatophyta</taxon>
        <taxon>Magnoliopsida</taxon>
        <taxon>eudicotyledons</taxon>
        <taxon>Gunneridae</taxon>
        <taxon>Pentapetalae</taxon>
        <taxon>asterids</taxon>
        <taxon>Ericales</taxon>
        <taxon>Ericaceae</taxon>
        <taxon>Ericoideae</taxon>
        <taxon>Rhodoreae</taxon>
        <taxon>Rhododendron</taxon>
    </lineage>
</organism>
<sequence>MGFDVSQVKCYKCNDYGHLSRDCTVDVQCCNCCKYGHYSYDCTKEEYRGVYEQANIAKTCETMLLKTEVILAKEEKRFDAERIKLRGMLKLSRPRFST</sequence>
<dbReference type="SMART" id="SM00343">
    <property type="entry name" value="ZnF_C2HC"/>
    <property type="match status" value="2"/>
</dbReference>
<dbReference type="GO" id="GO:0003676">
    <property type="term" value="F:nucleic acid binding"/>
    <property type="evidence" value="ECO:0007669"/>
    <property type="project" value="InterPro"/>
</dbReference>
<keyword evidence="1" id="KW-0862">Zinc</keyword>
<dbReference type="AlphaFoldDB" id="A0AAV6IDY2"/>
<dbReference type="PROSITE" id="PS50158">
    <property type="entry name" value="ZF_CCHC"/>
    <property type="match status" value="1"/>
</dbReference>
<keyword evidence="1" id="KW-0479">Metal-binding</keyword>
<keyword evidence="4" id="KW-1185">Reference proteome</keyword>
<evidence type="ECO:0000259" key="2">
    <source>
        <dbReference type="PROSITE" id="PS50158"/>
    </source>
</evidence>
<dbReference type="Gene3D" id="4.10.60.10">
    <property type="entry name" value="Zinc finger, CCHC-type"/>
    <property type="match status" value="1"/>
</dbReference>
<dbReference type="InterPro" id="IPR001878">
    <property type="entry name" value="Znf_CCHC"/>
</dbReference>
<comment type="caution">
    <text evidence="3">The sequence shown here is derived from an EMBL/GenBank/DDBJ whole genome shotgun (WGS) entry which is preliminary data.</text>
</comment>
<gene>
    <name evidence="3" type="ORF">RHGRI_032001</name>
</gene>
<dbReference type="Pfam" id="PF00098">
    <property type="entry name" value="zf-CCHC"/>
    <property type="match status" value="1"/>
</dbReference>
<keyword evidence="1" id="KW-0863">Zinc-finger</keyword>
<dbReference type="Proteomes" id="UP000823749">
    <property type="component" value="Chromosome 11"/>
</dbReference>